<evidence type="ECO:0000313" key="2">
    <source>
        <dbReference type="EMBL" id="MBM7079358.1"/>
    </source>
</evidence>
<feature type="region of interest" description="Disordered" evidence="1">
    <location>
        <begin position="50"/>
        <end position="73"/>
    </location>
</feature>
<dbReference type="SUPFAM" id="SSF46689">
    <property type="entry name" value="Homeodomain-like"/>
    <property type="match status" value="1"/>
</dbReference>
<evidence type="ECO:0000256" key="1">
    <source>
        <dbReference type="SAM" id="MobiDB-lite"/>
    </source>
</evidence>
<evidence type="ECO:0008006" key="4">
    <source>
        <dbReference type="Google" id="ProtNLM"/>
    </source>
</evidence>
<evidence type="ECO:0000313" key="3">
    <source>
        <dbReference type="Proteomes" id="UP001518872"/>
    </source>
</evidence>
<sequence length="301" mass="32056">MGDPVQVHAEVLAQAAAQSRSIADVLRVLGVRFSGGSHAHISRQLKRLGIDTSHFTRRPGGGGRPSGRRTPSVQVLRPLPAGSRRVPGARLKAALRDIGVPDECEGCGTNPVWQGRPLTLHVDHLSGDFLDNRPPNLRLLCPNCHSQTPTYAGRHRSGGGARQPGAVPDVAVPPPAAYRPPTPAPVDAERAAKVIRQVEAGLIGPSEAARRIGCHRNHVARLRRRLATTGTAAVPLRPRSGSPHQETVLRYALARPNLGPRKLAAFIREATGDACVVSHGTVSNILRRAGLSTVSARRSKL</sequence>
<accession>A0ABS2IYE3</accession>
<dbReference type="InterPro" id="IPR009057">
    <property type="entry name" value="Homeodomain-like_sf"/>
</dbReference>
<dbReference type="RefSeq" id="WP_204927200.1">
    <property type="nucleotide sequence ID" value="NZ_JAFEUC010000013.1"/>
</dbReference>
<dbReference type="Proteomes" id="UP001518872">
    <property type="component" value="Unassembled WGS sequence"/>
</dbReference>
<comment type="caution">
    <text evidence="2">The sequence shown here is derived from an EMBL/GenBank/DDBJ whole genome shotgun (WGS) entry which is preliminary data.</text>
</comment>
<gene>
    <name evidence="2" type="ORF">JQX11_23870</name>
</gene>
<organism evidence="2 3">
    <name type="scientific">Micromonospora humida</name>
    <dbReference type="NCBI Taxonomy" id="2809018"/>
    <lineage>
        <taxon>Bacteria</taxon>
        <taxon>Bacillati</taxon>
        <taxon>Actinomycetota</taxon>
        <taxon>Actinomycetes</taxon>
        <taxon>Micromonosporales</taxon>
        <taxon>Micromonosporaceae</taxon>
        <taxon>Micromonospora</taxon>
    </lineage>
</organism>
<dbReference type="EMBL" id="JAFEUC010000013">
    <property type="protein sequence ID" value="MBM7079358.1"/>
    <property type="molecule type" value="Genomic_DNA"/>
</dbReference>
<feature type="region of interest" description="Disordered" evidence="1">
    <location>
        <begin position="151"/>
        <end position="184"/>
    </location>
</feature>
<name>A0ABS2IYE3_9ACTN</name>
<reference evidence="2 3" key="1">
    <citation type="submission" date="2021-02" db="EMBL/GenBank/DDBJ databases">
        <authorList>
            <person name="Ra J.-S."/>
        </authorList>
    </citation>
    <scope>NUCLEOTIDE SEQUENCE [LARGE SCALE GENOMIC DNA]</scope>
    <source>
        <strain evidence="2 3">MMS20-R1-14</strain>
    </source>
</reference>
<feature type="compositionally biased region" description="Pro residues" evidence="1">
    <location>
        <begin position="171"/>
        <end position="184"/>
    </location>
</feature>
<keyword evidence="3" id="KW-1185">Reference proteome</keyword>
<proteinExistence type="predicted"/>
<protein>
    <recommendedName>
        <fullName evidence="4">HNH endonuclease</fullName>
    </recommendedName>
</protein>